<feature type="domain" description="DNA-directed DNA polymerase family A palm" evidence="2">
    <location>
        <begin position="459"/>
        <end position="643"/>
    </location>
</feature>
<dbReference type="AlphaFoldDB" id="D8U6B1"/>
<dbReference type="Proteomes" id="UP000001058">
    <property type="component" value="Unassembled WGS sequence"/>
</dbReference>
<evidence type="ECO:0000256" key="1">
    <source>
        <dbReference type="SAM" id="MobiDB-lite"/>
    </source>
</evidence>
<name>D8U6B1_VOLCA</name>
<proteinExistence type="predicted"/>
<dbReference type="RefSeq" id="XP_002954259.1">
    <property type="nucleotide sequence ID" value="XM_002954213.1"/>
</dbReference>
<dbReference type="PANTHER" id="PTHR10133">
    <property type="entry name" value="DNA POLYMERASE I"/>
    <property type="match status" value="1"/>
</dbReference>
<evidence type="ECO:0000259" key="2">
    <source>
        <dbReference type="SMART" id="SM00482"/>
    </source>
</evidence>
<dbReference type="InterPro" id="IPR002298">
    <property type="entry name" value="DNA_polymerase_A"/>
</dbReference>
<protein>
    <recommendedName>
        <fullName evidence="2">DNA-directed DNA polymerase family A palm domain-containing protein</fullName>
    </recommendedName>
</protein>
<dbReference type="EMBL" id="GL378362">
    <property type="protein sequence ID" value="EFJ44683.1"/>
    <property type="molecule type" value="Genomic_DNA"/>
</dbReference>
<dbReference type="SMART" id="SM00482">
    <property type="entry name" value="POLAc"/>
    <property type="match status" value="1"/>
</dbReference>
<dbReference type="GO" id="GO:0006261">
    <property type="term" value="P:DNA-templated DNA replication"/>
    <property type="evidence" value="ECO:0007669"/>
    <property type="project" value="InterPro"/>
</dbReference>
<dbReference type="Pfam" id="PF00476">
    <property type="entry name" value="DNA_pol_A"/>
    <property type="match status" value="1"/>
</dbReference>
<dbReference type="Gene3D" id="3.30.70.370">
    <property type="match status" value="2"/>
</dbReference>
<evidence type="ECO:0000313" key="4">
    <source>
        <dbReference type="Proteomes" id="UP000001058"/>
    </source>
</evidence>
<dbReference type="OrthoDB" id="2320933at2759"/>
<organism evidence="4">
    <name type="scientific">Volvox carteri f. nagariensis</name>
    <dbReference type="NCBI Taxonomy" id="3068"/>
    <lineage>
        <taxon>Eukaryota</taxon>
        <taxon>Viridiplantae</taxon>
        <taxon>Chlorophyta</taxon>
        <taxon>core chlorophytes</taxon>
        <taxon>Chlorophyceae</taxon>
        <taxon>CS clade</taxon>
        <taxon>Chlamydomonadales</taxon>
        <taxon>Volvocaceae</taxon>
        <taxon>Volvox</taxon>
    </lineage>
</organism>
<dbReference type="PRINTS" id="PR00868">
    <property type="entry name" value="DNAPOLI"/>
</dbReference>
<feature type="compositionally biased region" description="Gly residues" evidence="1">
    <location>
        <begin position="394"/>
        <end position="408"/>
    </location>
</feature>
<dbReference type="GO" id="GO:0006302">
    <property type="term" value="P:double-strand break repair"/>
    <property type="evidence" value="ECO:0007669"/>
    <property type="project" value="TreeGrafter"/>
</dbReference>
<sequence>MQSVSKPQRDALLKARRLLVKHPAAAAALNPPNHLNHYHNRHNQTVTTGCTTTTAMNTTTMSTTAPATARATNTPNQVSTSAPRFGSGVLASEHLERCVAFCVMCLDEKLYDELLRGGAAGAAGADAGGFNSGGGVGGRDDGVTRAAVAATLTPTPPTTGLSSTPMYLLRTGSWPLTPLLPSSWSSSSWPAANGQGGAAVAAGGGCPAPLLSKPQPQPLSRATLISLLDRVLVGAPCPVLCCNSKALLRATPWRPCVRGRLFESVRVRVQPWLRPQAVQVEMQVCWLLAQMEAVGMAVDTAGLGRQAAAVRQRMEALTSAASSLLGGRTINLGSSAQLAVVLYDELELPPPVPQGQRDAAGVSRTAVPGVTERAKQVVGTRMDGTAAGAELDDGGGGGGGGGRRGPGGRWNRLRRGFQWAVTKYEVVVPLGDTTEGSPCGGGGEEGAGVLRGDRLVVVARNAFVAPPGRLLVAADYSQIELRLLAHMSGDLRLQELLKRGVEQSEGRGGGGGGTDAFRHIAASWLRPGTAPADVSSRDREQVKRVVYGIIYGMTAQGLAQQLAEYGVGLEEATALRTSFLRHFAGVQAFITSSLYHARRHGYITTGLLGRRRPIAGVNSSDPRVVNSIVQIHDELVFEVDSRPEVVRRLVVAVREIMCGVVSLNVPLLVKVAAGPTWGALKELPPGFGE</sequence>
<dbReference type="GO" id="GO:0003677">
    <property type="term" value="F:DNA binding"/>
    <property type="evidence" value="ECO:0007669"/>
    <property type="project" value="InterPro"/>
</dbReference>
<dbReference type="STRING" id="3068.D8U6B1"/>
<feature type="region of interest" description="Disordered" evidence="1">
    <location>
        <begin position="382"/>
        <end position="410"/>
    </location>
</feature>
<accession>D8U6B1</accession>
<dbReference type="InParanoid" id="D8U6B1"/>
<gene>
    <name evidence="3" type="ORF">VOLCADRAFT_94989</name>
</gene>
<reference evidence="3 4" key="1">
    <citation type="journal article" date="2010" name="Science">
        <title>Genomic analysis of organismal complexity in the multicellular green alga Volvox carteri.</title>
        <authorList>
            <person name="Prochnik S.E."/>
            <person name="Umen J."/>
            <person name="Nedelcu A.M."/>
            <person name="Hallmann A."/>
            <person name="Miller S.M."/>
            <person name="Nishii I."/>
            <person name="Ferris P."/>
            <person name="Kuo A."/>
            <person name="Mitros T."/>
            <person name="Fritz-Laylin L.K."/>
            <person name="Hellsten U."/>
            <person name="Chapman J."/>
            <person name="Simakov O."/>
            <person name="Rensing S.A."/>
            <person name="Terry A."/>
            <person name="Pangilinan J."/>
            <person name="Kapitonov V."/>
            <person name="Jurka J."/>
            <person name="Salamov A."/>
            <person name="Shapiro H."/>
            <person name="Schmutz J."/>
            <person name="Grimwood J."/>
            <person name="Lindquist E."/>
            <person name="Lucas S."/>
            <person name="Grigoriev I.V."/>
            <person name="Schmitt R."/>
            <person name="Kirk D."/>
            <person name="Rokhsar D.S."/>
        </authorList>
    </citation>
    <scope>NUCLEOTIDE SEQUENCE [LARGE SCALE GENOMIC DNA]</scope>
    <source>
        <strain evidence="4">f. Nagariensis / Eve</strain>
    </source>
</reference>
<keyword evidence="4" id="KW-1185">Reference proteome</keyword>
<dbReference type="eggNOG" id="KOG0950">
    <property type="taxonomic scope" value="Eukaryota"/>
</dbReference>
<dbReference type="Gene3D" id="1.20.1060.10">
    <property type="entry name" value="Taq DNA Polymerase, Chain T, domain 4"/>
    <property type="match status" value="1"/>
</dbReference>
<dbReference type="PANTHER" id="PTHR10133:SF62">
    <property type="entry name" value="DNA POLYMERASE THETA"/>
    <property type="match status" value="1"/>
</dbReference>
<dbReference type="Gene3D" id="1.10.150.20">
    <property type="entry name" value="5' to 3' exonuclease, C-terminal subdomain"/>
    <property type="match status" value="1"/>
</dbReference>
<dbReference type="SUPFAM" id="SSF56672">
    <property type="entry name" value="DNA/RNA polymerases"/>
    <property type="match status" value="2"/>
</dbReference>
<dbReference type="GeneID" id="9624034"/>
<dbReference type="InterPro" id="IPR001098">
    <property type="entry name" value="DNA-dir_DNA_pol_A_palm_dom"/>
</dbReference>
<dbReference type="InterPro" id="IPR043502">
    <property type="entry name" value="DNA/RNA_pol_sf"/>
</dbReference>
<dbReference type="GO" id="GO:0003887">
    <property type="term" value="F:DNA-directed DNA polymerase activity"/>
    <property type="evidence" value="ECO:0007669"/>
    <property type="project" value="InterPro"/>
</dbReference>
<evidence type="ECO:0000313" key="3">
    <source>
        <dbReference type="EMBL" id="EFJ44683.1"/>
    </source>
</evidence>
<dbReference type="KEGG" id="vcn:VOLCADRAFT_94989"/>